<feature type="transmembrane region" description="Helical" evidence="2">
    <location>
        <begin position="483"/>
        <end position="502"/>
    </location>
</feature>
<feature type="domain" description="ABC transporter" evidence="3">
    <location>
        <begin position="1"/>
        <end position="192"/>
    </location>
</feature>
<dbReference type="Proteomes" id="UP000219632">
    <property type="component" value="Unassembled WGS sequence"/>
</dbReference>
<proteinExistence type="predicted"/>
<dbReference type="RefSeq" id="WP_097350895.1">
    <property type="nucleotide sequence ID" value="NZ_NYPG01000010.1"/>
</dbReference>
<comment type="caution">
    <text evidence="4">The sequence shown here is derived from an EMBL/GenBank/DDBJ whole genome shotgun (WGS) entry which is preliminary data.</text>
</comment>
<evidence type="ECO:0000256" key="1">
    <source>
        <dbReference type="ARBA" id="ARBA00022448"/>
    </source>
</evidence>
<dbReference type="InterPro" id="IPR003439">
    <property type="entry name" value="ABC_transporter-like_ATP-bd"/>
</dbReference>
<dbReference type="Gene3D" id="3.40.50.300">
    <property type="entry name" value="P-loop containing nucleotide triphosphate hydrolases"/>
    <property type="match status" value="1"/>
</dbReference>
<keyword evidence="5" id="KW-1185">Reference proteome</keyword>
<sequence>MTKINKFSIFSIKEPGIYTIGGVNGSGKTTFIENELKDNSTKAKDVAYFSQKNWKYKTTVEKYLHFPKTNPQLVEKYCEAFSIDSYCLDKDIQSLSGGEFVKVELVRTLSLDTPILVFDEPTNNLDNGSSETLASILSELSKTKIIYLVSHDARLGNLFEKTILINKLKIEVSPLIQLKNKDIPIREKNVVANRRIITYLLKSKFNFLMLALIIVLSILLTNIVSTIIARSVPMDEELASDYNFEMLDIMENYSRYFNIEMTDNEIEDEFQKPNHLTTNELIKLQDKKYVEQIYVVDENYIDGLTLDDSKFEVLGLPEIITNSPSYINAFPVTKIHLIKGRFPKDGAKEIALSYGNLKKFFQDDSSEESFIGKKVKFEGDYYKIVGIVNSPVAAISYSKQAQKYGAVEVTDKSAEKLNSILTNLEKQGYDNPNFYIISMKLADKDQHELLSYLKKHGASYQYSSNYIYSELQLYFYKEKLKKIIPLSVVFSLILAALILIFFRKSFNLINGFLNDMSNLNFRPRANKGFIYLIMLFDFLICIPACLLVNQLIIGHSIGMIMLLPTLVISLIIFMLTLLFMSYRDNRCHLKKIRIGV</sequence>
<feature type="transmembrane region" description="Helical" evidence="2">
    <location>
        <begin position="559"/>
        <end position="582"/>
    </location>
</feature>
<dbReference type="EMBL" id="NYPG01000010">
    <property type="protein sequence ID" value="PDK40278.1"/>
    <property type="molecule type" value="Genomic_DNA"/>
</dbReference>
<evidence type="ECO:0000256" key="2">
    <source>
        <dbReference type="SAM" id="Phobius"/>
    </source>
</evidence>
<evidence type="ECO:0000313" key="4">
    <source>
        <dbReference type="EMBL" id="PDK40278.1"/>
    </source>
</evidence>
<dbReference type="PANTHER" id="PTHR42734">
    <property type="entry name" value="METAL TRANSPORT SYSTEM ATP-BINDING PROTEIN TM_0124-RELATED"/>
    <property type="match status" value="1"/>
</dbReference>
<reference evidence="4 5" key="1">
    <citation type="submission" date="2017-09" db="EMBL/GenBank/DDBJ databases">
        <title>Draft Genomes of 144 Listeria Monocytogenes isolates from foods.</title>
        <authorList>
            <person name="Wu C.H."/>
            <person name="Ng J."/>
            <person name="Kiang D."/>
            <person name="Chen C.-Y."/>
            <person name="Frink S."/>
            <person name="Lafrades M."/>
            <person name="Morales C."/>
            <person name="Park P."/>
            <person name="Zwick M."/>
        </authorList>
    </citation>
    <scope>NUCLEOTIDE SEQUENCE [LARGE SCALE GENOMIC DNA]</scope>
    <source>
        <strain evidence="4 5">CDPHFDLB-F14M01633.75-2</strain>
    </source>
</reference>
<dbReference type="Pfam" id="PF00005">
    <property type="entry name" value="ABC_tran"/>
    <property type="match status" value="1"/>
</dbReference>
<keyword evidence="2" id="KW-0812">Transmembrane</keyword>
<keyword evidence="2" id="KW-0472">Membrane</keyword>
<keyword evidence="2" id="KW-1133">Transmembrane helix</keyword>
<dbReference type="PROSITE" id="PS00211">
    <property type="entry name" value="ABC_TRANSPORTER_1"/>
    <property type="match status" value="1"/>
</dbReference>
<evidence type="ECO:0000313" key="5">
    <source>
        <dbReference type="Proteomes" id="UP000219632"/>
    </source>
</evidence>
<dbReference type="SUPFAM" id="SSF52540">
    <property type="entry name" value="P-loop containing nucleoside triphosphate hydrolases"/>
    <property type="match status" value="1"/>
</dbReference>
<dbReference type="InterPro" id="IPR027417">
    <property type="entry name" value="P-loop_NTPase"/>
</dbReference>
<dbReference type="InterPro" id="IPR050153">
    <property type="entry name" value="Metal_Ion_Import_ABC"/>
</dbReference>
<feature type="transmembrane region" description="Helical" evidence="2">
    <location>
        <begin position="205"/>
        <end position="228"/>
    </location>
</feature>
<name>A0ABX4ICA4_LISWE</name>
<organism evidence="4 5">
    <name type="scientific">Listeria welshimeri</name>
    <dbReference type="NCBI Taxonomy" id="1643"/>
    <lineage>
        <taxon>Bacteria</taxon>
        <taxon>Bacillati</taxon>
        <taxon>Bacillota</taxon>
        <taxon>Bacilli</taxon>
        <taxon>Bacillales</taxon>
        <taxon>Listeriaceae</taxon>
        <taxon>Listeria</taxon>
    </lineage>
</organism>
<evidence type="ECO:0000259" key="3">
    <source>
        <dbReference type="PROSITE" id="PS50893"/>
    </source>
</evidence>
<dbReference type="InterPro" id="IPR017871">
    <property type="entry name" value="ABC_transporter-like_CS"/>
</dbReference>
<protein>
    <recommendedName>
        <fullName evidence="3">ABC transporter domain-containing protein</fullName>
    </recommendedName>
</protein>
<keyword evidence="1" id="KW-0813">Transport</keyword>
<feature type="transmembrane region" description="Helical" evidence="2">
    <location>
        <begin position="529"/>
        <end position="553"/>
    </location>
</feature>
<accession>A0ABX4ICA4</accession>
<gene>
    <name evidence="4" type="ORF">AFZ32_13325</name>
</gene>
<dbReference type="PROSITE" id="PS50893">
    <property type="entry name" value="ABC_TRANSPORTER_2"/>
    <property type="match status" value="1"/>
</dbReference>